<organism evidence="1 2">
    <name type="scientific">Mucilaginibacter aquatilis</name>
    <dbReference type="NCBI Taxonomy" id="1517760"/>
    <lineage>
        <taxon>Bacteria</taxon>
        <taxon>Pseudomonadati</taxon>
        <taxon>Bacteroidota</taxon>
        <taxon>Sphingobacteriia</taxon>
        <taxon>Sphingobacteriales</taxon>
        <taxon>Sphingobacteriaceae</taxon>
        <taxon>Mucilaginibacter</taxon>
    </lineage>
</organism>
<sequence length="158" mass="17501">MKKLLLIRHAEALPHSEKGDYYRPLSQKGEADVKNLAQKLNANNLVPEQIICSAALRTQTTANTLATAFNINNLKATEAIYEASENTLLREINHFSNAYDFVAMVGHNPSIAYLLLNLTGKVRDVPPCTAVTVVFEDADSWQEITHESGVITWYATPS</sequence>
<dbReference type="SMART" id="SM00855">
    <property type="entry name" value="PGAM"/>
    <property type="match status" value="1"/>
</dbReference>
<dbReference type="AlphaFoldDB" id="A0A6I4I400"/>
<dbReference type="Pfam" id="PF00300">
    <property type="entry name" value="His_Phos_1"/>
    <property type="match status" value="1"/>
</dbReference>
<dbReference type="RefSeq" id="WP_157539564.1">
    <property type="nucleotide sequence ID" value="NZ_WQLA01000001.1"/>
</dbReference>
<dbReference type="PANTHER" id="PTHR47623">
    <property type="entry name" value="OS09G0287300 PROTEIN"/>
    <property type="match status" value="1"/>
</dbReference>
<dbReference type="InterPro" id="IPR029033">
    <property type="entry name" value="His_PPase_superfam"/>
</dbReference>
<keyword evidence="2" id="KW-1185">Reference proteome</keyword>
<evidence type="ECO:0000313" key="2">
    <source>
        <dbReference type="Proteomes" id="UP000434850"/>
    </source>
</evidence>
<dbReference type="InterPro" id="IPR013078">
    <property type="entry name" value="His_Pase_superF_clade-1"/>
</dbReference>
<accession>A0A6I4I400</accession>
<proteinExistence type="predicted"/>
<dbReference type="OrthoDB" id="9810154at2"/>
<name>A0A6I4I400_9SPHI</name>
<dbReference type="PANTHER" id="PTHR47623:SF1">
    <property type="entry name" value="OS09G0287300 PROTEIN"/>
    <property type="match status" value="1"/>
</dbReference>
<dbReference type="Gene3D" id="3.40.50.1240">
    <property type="entry name" value="Phosphoglycerate mutase-like"/>
    <property type="match status" value="1"/>
</dbReference>
<evidence type="ECO:0000313" key="1">
    <source>
        <dbReference type="EMBL" id="MVN89770.1"/>
    </source>
</evidence>
<reference evidence="1 2" key="1">
    <citation type="submission" date="2019-12" db="EMBL/GenBank/DDBJ databases">
        <title>Mucilaginibacter sp. HME9299 genome sequencing and assembly.</title>
        <authorList>
            <person name="Kang H."/>
            <person name="Kim H."/>
            <person name="Joh K."/>
        </authorList>
    </citation>
    <scope>NUCLEOTIDE SEQUENCE [LARGE SCALE GENOMIC DNA]</scope>
    <source>
        <strain evidence="1 2">HME9299</strain>
    </source>
</reference>
<dbReference type="EMBL" id="WQLA01000001">
    <property type="protein sequence ID" value="MVN89770.1"/>
    <property type="molecule type" value="Genomic_DNA"/>
</dbReference>
<evidence type="ECO:0008006" key="3">
    <source>
        <dbReference type="Google" id="ProtNLM"/>
    </source>
</evidence>
<dbReference type="SUPFAM" id="SSF53254">
    <property type="entry name" value="Phosphoglycerate mutase-like"/>
    <property type="match status" value="1"/>
</dbReference>
<dbReference type="CDD" id="cd07067">
    <property type="entry name" value="HP_PGM_like"/>
    <property type="match status" value="1"/>
</dbReference>
<protein>
    <recommendedName>
        <fullName evidence="3">Phosphohistidine phosphatase</fullName>
    </recommendedName>
</protein>
<comment type="caution">
    <text evidence="1">The sequence shown here is derived from an EMBL/GenBank/DDBJ whole genome shotgun (WGS) entry which is preliminary data.</text>
</comment>
<gene>
    <name evidence="1" type="ORF">GO816_01395</name>
</gene>
<dbReference type="Proteomes" id="UP000434850">
    <property type="component" value="Unassembled WGS sequence"/>
</dbReference>